<evidence type="ECO:0000256" key="3">
    <source>
        <dbReference type="ARBA" id="ARBA00023015"/>
    </source>
</evidence>
<dbReference type="KEGG" id="sesp:BN6_80850"/>
<dbReference type="PANTHER" id="PTHR35786">
    <property type="entry name" value="REDOX-SENSING TRANSCRIPTIONAL REPRESSOR REX"/>
    <property type="match status" value="1"/>
</dbReference>
<evidence type="ECO:0000256" key="1">
    <source>
        <dbReference type="ARBA" id="ARBA00022490"/>
    </source>
</evidence>
<comment type="function">
    <text evidence="7">Modulates transcription in response to changes in cellular NADH/NAD(+) redox state.</text>
</comment>
<dbReference type="InterPro" id="IPR009718">
    <property type="entry name" value="Rex_DNA-bd_C_dom"/>
</dbReference>
<feature type="domain" description="CoA-binding" evidence="8">
    <location>
        <begin position="155"/>
        <end position="255"/>
    </location>
</feature>
<keyword evidence="5 7" id="KW-0238">DNA-binding</keyword>
<evidence type="ECO:0000256" key="4">
    <source>
        <dbReference type="ARBA" id="ARBA00023027"/>
    </source>
</evidence>
<comment type="subunit">
    <text evidence="7">Homodimer.</text>
</comment>
<dbReference type="NCBIfam" id="NF003994">
    <property type="entry name" value="PRK05472.2-3"/>
    <property type="match status" value="1"/>
</dbReference>
<evidence type="ECO:0000313" key="9">
    <source>
        <dbReference type="EMBL" id="CCH35303.1"/>
    </source>
</evidence>
<dbReference type="InterPro" id="IPR022876">
    <property type="entry name" value="Tscrpt_rep_Rex"/>
</dbReference>
<dbReference type="InterPro" id="IPR036291">
    <property type="entry name" value="NAD(P)-bd_dom_sf"/>
</dbReference>
<evidence type="ECO:0000256" key="7">
    <source>
        <dbReference type="HAMAP-Rule" id="MF_01131"/>
    </source>
</evidence>
<dbReference type="GO" id="GO:0003700">
    <property type="term" value="F:DNA-binding transcription factor activity"/>
    <property type="evidence" value="ECO:0007669"/>
    <property type="project" value="UniProtKB-UniRule"/>
</dbReference>
<dbReference type="eggNOG" id="COG2344">
    <property type="taxonomic scope" value="Bacteria"/>
</dbReference>
<dbReference type="HOGENOM" id="CLU_061534_0_1_11"/>
<protein>
    <recommendedName>
        <fullName evidence="7">Redox-sensing transcriptional repressor Rex</fullName>
    </recommendedName>
</protein>
<dbReference type="HAMAP" id="MF_01131">
    <property type="entry name" value="Rex"/>
    <property type="match status" value="1"/>
</dbReference>
<dbReference type="GO" id="GO:0003677">
    <property type="term" value="F:DNA binding"/>
    <property type="evidence" value="ECO:0007669"/>
    <property type="project" value="UniProtKB-UniRule"/>
</dbReference>
<dbReference type="STRING" id="1179773.BN6_80850"/>
<feature type="binding site" evidence="7">
    <location>
        <begin position="165"/>
        <end position="170"/>
    </location>
    <ligand>
        <name>NAD(+)</name>
        <dbReference type="ChEBI" id="CHEBI:57540"/>
    </ligand>
</feature>
<dbReference type="NCBIfam" id="NF003995">
    <property type="entry name" value="PRK05472.2-4"/>
    <property type="match status" value="1"/>
</dbReference>
<accession>K0KFK4</accession>
<dbReference type="InterPro" id="IPR036388">
    <property type="entry name" value="WH-like_DNA-bd_sf"/>
</dbReference>
<dbReference type="Pfam" id="PF06971">
    <property type="entry name" value="Put_DNA-bind_N"/>
    <property type="match status" value="1"/>
</dbReference>
<evidence type="ECO:0000313" key="10">
    <source>
        <dbReference type="Proteomes" id="UP000006281"/>
    </source>
</evidence>
<comment type="subcellular location">
    <subcellularLocation>
        <location evidence="7">Cytoplasm</location>
    </subcellularLocation>
</comment>
<feature type="DNA-binding region" description="H-T-H motif" evidence="7">
    <location>
        <begin position="91"/>
        <end position="130"/>
    </location>
</feature>
<keyword evidence="4 7" id="KW-0520">NAD</keyword>
<dbReference type="SUPFAM" id="SSF51735">
    <property type="entry name" value="NAD(P)-binding Rossmann-fold domains"/>
    <property type="match status" value="1"/>
</dbReference>
<dbReference type="InterPro" id="IPR003781">
    <property type="entry name" value="CoA-bd"/>
</dbReference>
<dbReference type="GO" id="GO:0005737">
    <property type="term" value="C:cytoplasm"/>
    <property type="evidence" value="ECO:0007669"/>
    <property type="project" value="UniProtKB-SubCell"/>
</dbReference>
<dbReference type="AlphaFoldDB" id="K0KFK4"/>
<dbReference type="GO" id="GO:0045892">
    <property type="term" value="P:negative regulation of DNA-templated transcription"/>
    <property type="evidence" value="ECO:0007669"/>
    <property type="project" value="InterPro"/>
</dbReference>
<keyword evidence="10" id="KW-1185">Reference proteome</keyword>
<dbReference type="SUPFAM" id="SSF46785">
    <property type="entry name" value="Winged helix' DNA-binding domain"/>
    <property type="match status" value="1"/>
</dbReference>
<evidence type="ECO:0000259" key="8">
    <source>
        <dbReference type="SMART" id="SM00881"/>
    </source>
</evidence>
<reference evidence="9 10" key="1">
    <citation type="journal article" date="2012" name="BMC Genomics">
        <title>Complete genome sequence of Saccharothrix espanaensis DSM 44229T and comparison to the other completely sequenced Pseudonocardiaceae.</title>
        <authorList>
            <person name="Strobel T."/>
            <person name="Al-Dilaimi A."/>
            <person name="Blom J."/>
            <person name="Gessner A."/>
            <person name="Kalinowski J."/>
            <person name="Luzhetska M."/>
            <person name="Puhler A."/>
            <person name="Szczepanowski R."/>
            <person name="Bechthold A."/>
            <person name="Ruckert C."/>
        </authorList>
    </citation>
    <scope>NUCLEOTIDE SEQUENCE [LARGE SCALE GENOMIC DNA]</scope>
    <source>
        <strain evidence="10">ATCC 51144 / DSM 44229 / JCM 9112 / NBRC 15066 / NRRL 15764</strain>
    </source>
</reference>
<keyword evidence="6 7" id="KW-0804">Transcription</keyword>
<evidence type="ECO:0000256" key="2">
    <source>
        <dbReference type="ARBA" id="ARBA00022491"/>
    </source>
</evidence>
<dbReference type="EMBL" id="HE804045">
    <property type="protein sequence ID" value="CCH35303.1"/>
    <property type="molecule type" value="Genomic_DNA"/>
</dbReference>
<keyword evidence="3 7" id="KW-0805">Transcription regulation</keyword>
<dbReference type="PATRIC" id="fig|1179773.3.peg.8161"/>
<dbReference type="BioCyc" id="SESP1179773:BN6_RS39130-MONOMER"/>
<dbReference type="Proteomes" id="UP000006281">
    <property type="component" value="Chromosome"/>
</dbReference>
<gene>
    <name evidence="7 9" type="primary">rex</name>
    <name evidence="9" type="ordered locus">BN6_80850</name>
</gene>
<dbReference type="NCBIfam" id="NF003989">
    <property type="entry name" value="PRK05472.1-3"/>
    <property type="match status" value="1"/>
</dbReference>
<keyword evidence="2 7" id="KW-0678">Repressor</keyword>
<dbReference type="InterPro" id="IPR036390">
    <property type="entry name" value="WH_DNA-bd_sf"/>
</dbReference>
<dbReference type="PANTHER" id="PTHR35786:SF1">
    <property type="entry name" value="REDOX-SENSING TRANSCRIPTIONAL REPRESSOR REX 1"/>
    <property type="match status" value="1"/>
</dbReference>
<evidence type="ECO:0000256" key="5">
    <source>
        <dbReference type="ARBA" id="ARBA00023125"/>
    </source>
</evidence>
<dbReference type="InterPro" id="IPR058236">
    <property type="entry name" value="Rex_actinobacterial-type"/>
</dbReference>
<dbReference type="NCBIfam" id="NF003996">
    <property type="entry name" value="PRK05472.2-5"/>
    <property type="match status" value="1"/>
</dbReference>
<proteinExistence type="inferred from homology"/>
<keyword evidence="1 7" id="KW-0963">Cytoplasm</keyword>
<name>K0KFK4_SACES</name>
<dbReference type="SMART" id="SM00881">
    <property type="entry name" value="CoA_binding"/>
    <property type="match status" value="1"/>
</dbReference>
<dbReference type="Gene3D" id="1.10.10.10">
    <property type="entry name" value="Winged helix-like DNA-binding domain superfamily/Winged helix DNA-binding domain"/>
    <property type="match status" value="1"/>
</dbReference>
<comment type="similarity">
    <text evidence="7">Belongs to the transcriptional regulatory Rex family.</text>
</comment>
<dbReference type="Gene3D" id="3.40.50.720">
    <property type="entry name" value="NAD(P)-binding Rossmann-like Domain"/>
    <property type="match status" value="1"/>
</dbReference>
<dbReference type="Pfam" id="PF02629">
    <property type="entry name" value="CoA_binding"/>
    <property type="match status" value="1"/>
</dbReference>
<dbReference type="NCBIfam" id="NF003993">
    <property type="entry name" value="PRK05472.2-2"/>
    <property type="match status" value="1"/>
</dbReference>
<evidence type="ECO:0000256" key="6">
    <source>
        <dbReference type="ARBA" id="ARBA00023163"/>
    </source>
</evidence>
<dbReference type="GO" id="GO:0051775">
    <property type="term" value="P:response to redox state"/>
    <property type="evidence" value="ECO:0007669"/>
    <property type="project" value="InterPro"/>
</dbReference>
<organism evidence="9 10">
    <name type="scientific">Saccharothrix espanaensis (strain ATCC 51144 / DSM 44229 / JCM 9112 / NBRC 15066 / NRRL 15764)</name>
    <dbReference type="NCBI Taxonomy" id="1179773"/>
    <lineage>
        <taxon>Bacteria</taxon>
        <taxon>Bacillati</taxon>
        <taxon>Actinomycetota</taxon>
        <taxon>Actinomycetes</taxon>
        <taxon>Pseudonocardiales</taxon>
        <taxon>Pseudonocardiaceae</taxon>
        <taxon>Saccharothrix</taxon>
    </lineage>
</organism>
<dbReference type="NCBIfam" id="NF003992">
    <property type="entry name" value="PRK05472.2-1"/>
    <property type="match status" value="1"/>
</dbReference>
<sequence length="304" mass="31872">MGVARVQVPARPSGRRLCAHVHKRYGGFITPLVTVPGGSVLRMSRRASVVDRRGEGDEVVTTTSKPPAESVADVRERARAIPEAAVARLAVYLRVLSGMAEQGVTTISSEELAGAAGVNSAKLRKDLSYVGSYGTRGVGYDVEVLVSHIERILGLTRKHSVAVVGIGNLGHALANYGGFPSRGFPVAALFDIDPDLTGVPVGGIPVDHIDDITSICAAREVSIGVIATPPQAAQAVCDRLVSAGVQCILNFAPVVLQVPDNVEVRKVDLAVEMQILSFHVARRADEAAVDVVNGVGVDGVVIRP</sequence>